<organism evidence="1 2">
    <name type="scientific">Panagrolaimus sp. JU765</name>
    <dbReference type="NCBI Taxonomy" id="591449"/>
    <lineage>
        <taxon>Eukaryota</taxon>
        <taxon>Metazoa</taxon>
        <taxon>Ecdysozoa</taxon>
        <taxon>Nematoda</taxon>
        <taxon>Chromadorea</taxon>
        <taxon>Rhabditida</taxon>
        <taxon>Tylenchina</taxon>
        <taxon>Panagrolaimomorpha</taxon>
        <taxon>Panagrolaimoidea</taxon>
        <taxon>Panagrolaimidae</taxon>
        <taxon>Panagrolaimus</taxon>
    </lineage>
</organism>
<protein>
    <submittedName>
        <fullName evidence="2">CUB domain-containing protein</fullName>
    </submittedName>
</protein>
<proteinExistence type="predicted"/>
<name>A0AC34QNG0_9BILA</name>
<dbReference type="Proteomes" id="UP000887576">
    <property type="component" value="Unplaced"/>
</dbReference>
<evidence type="ECO:0000313" key="1">
    <source>
        <dbReference type="Proteomes" id="UP000887576"/>
    </source>
</evidence>
<evidence type="ECO:0000313" key="2">
    <source>
        <dbReference type="WBParaSite" id="JU765_v2.g17856.t1"/>
    </source>
</evidence>
<reference evidence="2" key="1">
    <citation type="submission" date="2022-11" db="UniProtKB">
        <authorList>
            <consortium name="WormBaseParasite"/>
        </authorList>
    </citation>
    <scope>IDENTIFICATION</scope>
</reference>
<sequence length="337" mass="37382">MLENIFSCFLLLGCFWHLTGAHPLYRKGGEVHSGLDPLKPDQNIACPSIETINNTAGHIYSPNFPGQYPANSACEYTITGPEGTVIILAFYVFETESEYDLVKLFDGTISDAEPFAILSGNLTTNVTYSSNSPKMTVRFETDAFTNYQGFYATYVASTNIRADPTGDICPDQVYTDSFGVIVSPHFPAQYPPSVYCNYQIGTGQEGTIVRFTVYSFQTEGIYDVVGIYDGKDNTSSLIIELSGGVFQGSTYETTQPYAYASFSTDTYTEEAGFSIIYQVLPASDADSTAPVQPIDFPMRGFVRVATDFYPECFINSNNCRIWAFQVMELMALWYKNN</sequence>
<accession>A0AC34QNG0</accession>
<dbReference type="WBParaSite" id="JU765_v2.g17856.t1">
    <property type="protein sequence ID" value="JU765_v2.g17856.t1"/>
    <property type="gene ID" value="JU765_v2.g17856"/>
</dbReference>